<dbReference type="Pfam" id="PF00046">
    <property type="entry name" value="Homeodomain"/>
    <property type="match status" value="2"/>
</dbReference>
<evidence type="ECO:0000256" key="3">
    <source>
        <dbReference type="ARBA" id="ARBA00022737"/>
    </source>
</evidence>
<feature type="region of interest" description="Disordered" evidence="8">
    <location>
        <begin position="827"/>
        <end position="862"/>
    </location>
</feature>
<evidence type="ECO:0000256" key="6">
    <source>
        <dbReference type="PROSITE-ProRule" id="PRU00108"/>
    </source>
</evidence>
<protein>
    <recommendedName>
        <fullName evidence="13">Homeobox domain-containing protein</fullName>
    </recommendedName>
</protein>
<evidence type="ECO:0000256" key="5">
    <source>
        <dbReference type="PROSITE-ProRule" id="PRU00042"/>
    </source>
</evidence>
<dbReference type="PANTHER" id="PTHR45891:SF3">
    <property type="entry name" value="ZINC FINGER PROTEIN 2"/>
    <property type="match status" value="1"/>
</dbReference>
<feature type="region of interest" description="Disordered" evidence="8">
    <location>
        <begin position="522"/>
        <end position="550"/>
    </location>
</feature>
<dbReference type="GO" id="GO:0008270">
    <property type="term" value="F:zinc ion binding"/>
    <property type="evidence" value="ECO:0007669"/>
    <property type="project" value="UniProtKB-KW"/>
</dbReference>
<keyword evidence="12" id="KW-1185">Reference proteome</keyword>
<evidence type="ECO:0000313" key="11">
    <source>
        <dbReference type="EnsemblMetazoa" id="GAUT022994-PA"/>
    </source>
</evidence>
<feature type="region of interest" description="Disordered" evidence="8">
    <location>
        <begin position="307"/>
        <end position="362"/>
    </location>
</feature>
<dbReference type="GO" id="GO:0000978">
    <property type="term" value="F:RNA polymerase II cis-regulatory region sequence-specific DNA binding"/>
    <property type="evidence" value="ECO:0007669"/>
    <property type="project" value="TreeGrafter"/>
</dbReference>
<proteinExistence type="predicted"/>
<feature type="region of interest" description="Disordered" evidence="8">
    <location>
        <begin position="272"/>
        <end position="292"/>
    </location>
</feature>
<feature type="region of interest" description="Disordered" evidence="8">
    <location>
        <begin position="106"/>
        <end position="135"/>
    </location>
</feature>
<dbReference type="GO" id="GO:0005634">
    <property type="term" value="C:nucleus"/>
    <property type="evidence" value="ECO:0007669"/>
    <property type="project" value="UniProtKB-SubCell"/>
</dbReference>
<accession>A0A1A9V1Q8</accession>
<dbReference type="InterPro" id="IPR001356">
    <property type="entry name" value="HD"/>
</dbReference>
<dbReference type="CDD" id="cd00086">
    <property type="entry name" value="homeodomain"/>
    <property type="match status" value="2"/>
</dbReference>
<dbReference type="Proteomes" id="UP000078200">
    <property type="component" value="Unassembled WGS sequence"/>
</dbReference>
<dbReference type="InterPro" id="IPR036236">
    <property type="entry name" value="Znf_C2H2_sf"/>
</dbReference>
<dbReference type="VEuPathDB" id="VectorBase:GAUT022994"/>
<keyword evidence="5" id="KW-0863">Zinc-finger</keyword>
<organism evidence="11 12">
    <name type="scientific">Glossina austeni</name>
    <name type="common">Savannah tsetse fly</name>
    <dbReference type="NCBI Taxonomy" id="7395"/>
    <lineage>
        <taxon>Eukaryota</taxon>
        <taxon>Metazoa</taxon>
        <taxon>Ecdysozoa</taxon>
        <taxon>Arthropoda</taxon>
        <taxon>Hexapoda</taxon>
        <taxon>Insecta</taxon>
        <taxon>Pterygota</taxon>
        <taxon>Neoptera</taxon>
        <taxon>Endopterygota</taxon>
        <taxon>Diptera</taxon>
        <taxon>Brachycera</taxon>
        <taxon>Muscomorpha</taxon>
        <taxon>Hippoboscoidea</taxon>
        <taxon>Glossinidae</taxon>
        <taxon>Glossina</taxon>
    </lineage>
</organism>
<evidence type="ECO:0000256" key="4">
    <source>
        <dbReference type="ARBA" id="ARBA00022833"/>
    </source>
</evidence>
<name>A0A1A9V1Q8_GLOAU</name>
<dbReference type="SUPFAM" id="SSF46689">
    <property type="entry name" value="Homeodomain-like"/>
    <property type="match status" value="2"/>
</dbReference>
<feature type="compositionally biased region" description="Basic and acidic residues" evidence="8">
    <location>
        <begin position="905"/>
        <end position="914"/>
    </location>
</feature>
<evidence type="ECO:0000313" key="12">
    <source>
        <dbReference type="Proteomes" id="UP000078200"/>
    </source>
</evidence>
<evidence type="ECO:0000256" key="2">
    <source>
        <dbReference type="ARBA" id="ARBA00022723"/>
    </source>
</evidence>
<evidence type="ECO:0000259" key="10">
    <source>
        <dbReference type="PROSITE" id="PS50157"/>
    </source>
</evidence>
<dbReference type="PROSITE" id="PS50071">
    <property type="entry name" value="HOMEOBOX_2"/>
    <property type="match status" value="1"/>
</dbReference>
<evidence type="ECO:0000259" key="9">
    <source>
        <dbReference type="PROSITE" id="PS50071"/>
    </source>
</evidence>
<evidence type="ECO:0000256" key="1">
    <source>
        <dbReference type="ARBA" id="ARBA00004123"/>
    </source>
</evidence>
<keyword evidence="6 7" id="KW-0539">Nucleus</keyword>
<keyword evidence="2" id="KW-0479">Metal-binding</keyword>
<reference evidence="11" key="1">
    <citation type="submission" date="2020-05" db="UniProtKB">
        <authorList>
            <consortium name="EnsemblMetazoa"/>
        </authorList>
    </citation>
    <scope>IDENTIFICATION</scope>
    <source>
        <strain evidence="11">TTRI</strain>
    </source>
</reference>
<sequence length="1085" mass="123234">MSINKPYLHKKFAPVAGLAISEEESPIVVKHWFRNTLFKERQRNKDSPYNFNNPPSTTLNLEEYERTGNAKVILLNEQNNLRNEHQEQARSPPISVAILNHNSNDMQSAQHQQQHNEQKHTDDLDTMSNTQVSSAGNTTFEADVPIKTEPRKDLNLSISSSNKDIQQQQQFVSSSATVNTFFNQQHQKMGCPITEHNLNDMNDTTVASSTTTIQHQQYSATTFFGSYEAKSESGSSDMHSRPQTPNRSSTPNIYSSMNELLGQHIDTLPLNQMPCLPGSSMGPPKKFQLNSANASSVSNALSLIERPSHQNSNSNNSGANNSGGVIPVSTKAFEKHSPSHVQFDNNSNSSNSSSTSSGKRANRTRFTDYQIKVLQEFFENNSYPKDSDLEYLSKLLLLSPRVIVVWFQNARQKQRKIYENQPNNSLYESEEKKQNINYACKKCNLVFQRYYELIRHQKNHCFKEENNKKSAKAQIAAAQLAQNLSSEDSNSSADVNNTAMLLATGGHPSSSTHVQLLPSNFHKSNTASEFGPTSLGNTSSTPSVEYKTSTENQKVDCDKCKLTFTNFEQLREHQLLHLVNPNLNLYAATSQQHPGTDSNTAAAAVAAATYGPFGSILQSLQQVAQVQQQQQHQQTTQPPMKKRKYSETSSNADDASSLDGISLSGNEYESQAKKYNFLYQYFLQNEGSANLRYQIQITDNQQQPYTQDTEMNLEFLANFYQQTESKKRNSYEFLLHYYLKSEQQQGTNFNQDNKPSLEFLLQYYQLSESKKFFQIDGSPQMTFDVASTPTNNIIQEQTNESAVNDEGDVNFLHEDVNRESNLFHSLTSQDKVEEEHHQQQNSEQNKVFDNEHNNNYSAKIDKKTRGDKVCDKISYENIKNKSSWRIEKLDLQRKTNNRNLEHIDQLDGLEEVKPNQKRHRARDQSSSSSEISASLPITQTAEAFAARPSIVAYKQRSIALNKNQQPRYHSNNRKSPITSPSILVPHQEQRPIFDSIVNTTAVKSHLPEYKQSKRLRTTILPEQLNFLYECFQNESNPSRKMLEEIATKINLKKRVVQSTVVFMHGYINLCNVLLIENIAHPPEEK</sequence>
<dbReference type="FunFam" id="1.10.10.60:FF:000080">
    <property type="entry name" value="Zinc finger homeobox protein 2"/>
    <property type="match status" value="1"/>
</dbReference>
<dbReference type="SUPFAM" id="SSF57667">
    <property type="entry name" value="beta-beta-alpha zinc fingers"/>
    <property type="match status" value="1"/>
</dbReference>
<dbReference type="SMART" id="SM00355">
    <property type="entry name" value="ZnF_C2H2"/>
    <property type="match status" value="2"/>
</dbReference>
<feature type="compositionally biased region" description="Low complexity" evidence="8">
    <location>
        <begin position="628"/>
        <end position="637"/>
    </location>
</feature>
<dbReference type="InterPro" id="IPR013087">
    <property type="entry name" value="Znf_C2H2_type"/>
</dbReference>
<dbReference type="PROSITE" id="PS50157">
    <property type="entry name" value="ZINC_FINGER_C2H2_2"/>
    <property type="match status" value="2"/>
</dbReference>
<feature type="domain" description="Homeobox" evidence="9">
    <location>
        <begin position="357"/>
        <end position="417"/>
    </location>
</feature>
<keyword evidence="3" id="KW-0677">Repeat</keyword>
<evidence type="ECO:0008006" key="13">
    <source>
        <dbReference type="Google" id="ProtNLM"/>
    </source>
</evidence>
<dbReference type="PANTHER" id="PTHR45891">
    <property type="entry name" value="ZINC FINGER HOMEOBOX PROTEIN"/>
    <property type="match status" value="1"/>
</dbReference>
<feature type="compositionally biased region" description="Polar residues" evidence="8">
    <location>
        <begin position="126"/>
        <end position="135"/>
    </location>
</feature>
<dbReference type="Gene3D" id="1.10.10.60">
    <property type="entry name" value="Homeodomain-like"/>
    <property type="match status" value="2"/>
</dbReference>
<dbReference type="InterPro" id="IPR009057">
    <property type="entry name" value="Homeodomain-like_sf"/>
</dbReference>
<dbReference type="InterPro" id="IPR051968">
    <property type="entry name" value="ZnFinger_Homeobox_TR"/>
</dbReference>
<dbReference type="SMART" id="SM00389">
    <property type="entry name" value="HOX"/>
    <property type="match status" value="2"/>
</dbReference>
<feature type="region of interest" description="Disordered" evidence="8">
    <location>
        <begin position="628"/>
        <end position="659"/>
    </location>
</feature>
<dbReference type="PROSITE" id="PS00028">
    <property type="entry name" value="ZINC_FINGER_C2H2_1"/>
    <property type="match status" value="2"/>
</dbReference>
<keyword evidence="6 7" id="KW-0371">Homeobox</keyword>
<keyword evidence="6 7" id="KW-0238">DNA-binding</keyword>
<dbReference type="STRING" id="7395.A0A1A9V1Q8"/>
<dbReference type="GO" id="GO:0000981">
    <property type="term" value="F:DNA-binding transcription factor activity, RNA polymerase II-specific"/>
    <property type="evidence" value="ECO:0007669"/>
    <property type="project" value="TreeGrafter"/>
</dbReference>
<feature type="compositionally biased region" description="Low complexity" evidence="8">
    <location>
        <begin position="311"/>
        <end position="324"/>
    </location>
</feature>
<evidence type="ECO:0000256" key="7">
    <source>
        <dbReference type="RuleBase" id="RU000682"/>
    </source>
</evidence>
<evidence type="ECO:0000256" key="8">
    <source>
        <dbReference type="SAM" id="MobiDB-lite"/>
    </source>
</evidence>
<feature type="DNA-binding region" description="Homeobox" evidence="6">
    <location>
        <begin position="359"/>
        <end position="418"/>
    </location>
</feature>
<dbReference type="EnsemblMetazoa" id="GAUT022994-RA">
    <property type="protein sequence ID" value="GAUT022994-PA"/>
    <property type="gene ID" value="GAUT022994"/>
</dbReference>
<dbReference type="Pfam" id="PF00096">
    <property type="entry name" value="zf-C2H2"/>
    <property type="match status" value="1"/>
</dbReference>
<feature type="domain" description="C2H2-type" evidence="10">
    <location>
        <begin position="555"/>
        <end position="577"/>
    </location>
</feature>
<feature type="compositionally biased region" description="Low complexity" evidence="8">
    <location>
        <begin position="345"/>
        <end position="357"/>
    </location>
</feature>
<comment type="subcellular location">
    <subcellularLocation>
        <location evidence="1 6 7">Nucleus</location>
    </subcellularLocation>
</comment>
<feature type="compositionally biased region" description="Polar residues" evidence="8">
    <location>
        <begin position="232"/>
        <end position="254"/>
    </location>
</feature>
<keyword evidence="4" id="KW-0862">Zinc</keyword>
<feature type="domain" description="C2H2-type" evidence="10">
    <location>
        <begin position="438"/>
        <end position="465"/>
    </location>
</feature>
<dbReference type="AlphaFoldDB" id="A0A1A9V1Q8"/>
<feature type="region of interest" description="Disordered" evidence="8">
    <location>
        <begin position="229"/>
        <end position="254"/>
    </location>
</feature>
<feature type="region of interest" description="Disordered" evidence="8">
    <location>
        <begin position="905"/>
        <end position="933"/>
    </location>
</feature>
<feature type="compositionally biased region" description="Basic and acidic residues" evidence="8">
    <location>
        <begin position="114"/>
        <end position="123"/>
    </location>
</feature>
<feature type="compositionally biased region" description="Polar residues" evidence="8">
    <location>
        <begin position="534"/>
        <end position="550"/>
    </location>
</feature>